<protein>
    <submittedName>
        <fullName evidence="2">Uncharacterized protein</fullName>
    </submittedName>
</protein>
<feature type="transmembrane region" description="Helical" evidence="1">
    <location>
        <begin position="50"/>
        <end position="71"/>
    </location>
</feature>
<keyword evidence="1" id="KW-0472">Membrane</keyword>
<evidence type="ECO:0000313" key="2">
    <source>
        <dbReference type="EMBL" id="KAK3267240.1"/>
    </source>
</evidence>
<sequence length="100" mass="9845">MLISDAATATPLGAPAGPPAVADLVDLLVLIPNAATAAPLGALAGPLADLVICLLVVLPVGLFAALLLALVNLVVPSMGGKSLLSLVVLIMFIVKEGSKV</sequence>
<comment type="caution">
    <text evidence="2">The sequence shown here is derived from an EMBL/GenBank/DDBJ whole genome shotgun (WGS) entry which is preliminary data.</text>
</comment>
<reference evidence="2 3" key="1">
    <citation type="journal article" date="2015" name="Genome Biol. Evol.">
        <title>Comparative Genomics of a Bacterivorous Green Alga Reveals Evolutionary Causalities and Consequences of Phago-Mixotrophic Mode of Nutrition.</title>
        <authorList>
            <person name="Burns J.A."/>
            <person name="Paasch A."/>
            <person name="Narechania A."/>
            <person name="Kim E."/>
        </authorList>
    </citation>
    <scope>NUCLEOTIDE SEQUENCE [LARGE SCALE GENOMIC DNA]</scope>
    <source>
        <strain evidence="2 3">PLY_AMNH</strain>
    </source>
</reference>
<feature type="transmembrane region" description="Helical" evidence="1">
    <location>
        <begin position="77"/>
        <end position="94"/>
    </location>
</feature>
<dbReference type="Proteomes" id="UP001190700">
    <property type="component" value="Unassembled WGS sequence"/>
</dbReference>
<keyword evidence="3" id="KW-1185">Reference proteome</keyword>
<accession>A0AAE0FX80</accession>
<keyword evidence="1" id="KW-0812">Transmembrane</keyword>
<evidence type="ECO:0000313" key="3">
    <source>
        <dbReference type="Proteomes" id="UP001190700"/>
    </source>
</evidence>
<gene>
    <name evidence="2" type="ORF">CYMTET_24195</name>
</gene>
<proteinExistence type="predicted"/>
<dbReference type="AlphaFoldDB" id="A0AAE0FX80"/>
<keyword evidence="1" id="KW-1133">Transmembrane helix</keyword>
<evidence type="ECO:0000256" key="1">
    <source>
        <dbReference type="SAM" id="Phobius"/>
    </source>
</evidence>
<name>A0AAE0FX80_9CHLO</name>
<organism evidence="2 3">
    <name type="scientific">Cymbomonas tetramitiformis</name>
    <dbReference type="NCBI Taxonomy" id="36881"/>
    <lineage>
        <taxon>Eukaryota</taxon>
        <taxon>Viridiplantae</taxon>
        <taxon>Chlorophyta</taxon>
        <taxon>Pyramimonadophyceae</taxon>
        <taxon>Pyramimonadales</taxon>
        <taxon>Pyramimonadaceae</taxon>
        <taxon>Cymbomonas</taxon>
    </lineage>
</organism>
<dbReference type="EMBL" id="LGRX02012545">
    <property type="protein sequence ID" value="KAK3267240.1"/>
    <property type="molecule type" value="Genomic_DNA"/>
</dbReference>